<accession>A0AAJ2P3H2</accession>
<name>A0AAJ2P3H2_OENOE</name>
<dbReference type="PROSITE" id="PS50943">
    <property type="entry name" value="HTH_CROC1"/>
    <property type="match status" value="1"/>
</dbReference>
<evidence type="ECO:0000256" key="1">
    <source>
        <dbReference type="ARBA" id="ARBA00023015"/>
    </source>
</evidence>
<sequence length="330" mass="37469">MSDQITIHDVAKMAGVSIATVSRFLNGQLNRMSKKTADRIAKIIQETNYVSNASARQLVTRNSGIVAVVAADIDDYFSTEFFKGASSVLEQHHLNAVLFDSNSRLNREKQNLKFINQQTFDGMILQPLTDKSQFVKELVRRPIKTVILDRDLHDDSWDSVQTNNFQAAREASLYFYKNSFTKIIVISEPVTGISTRQERLKGIQTVYPNVQLIEIDNDRPFLKKNYEKVSNLLKKNQVKGEKTLFFFLKERLLLNFFSFFLQEGILRNKDLSITAFSDTQIVKGLLPDFKMIKQDPFLLGATAAEIIANQISDKSATSQGEKFIVPAHFG</sequence>
<dbReference type="AlphaFoldDB" id="A0AAJ2P3H2"/>
<dbReference type="Proteomes" id="UP001281024">
    <property type="component" value="Unassembled WGS sequence"/>
</dbReference>
<organism evidence="6 7">
    <name type="scientific">Oenococcus oeni</name>
    <name type="common">Leuconostoc oenos</name>
    <dbReference type="NCBI Taxonomy" id="1247"/>
    <lineage>
        <taxon>Bacteria</taxon>
        <taxon>Bacillati</taxon>
        <taxon>Bacillota</taxon>
        <taxon>Bacilli</taxon>
        <taxon>Lactobacillales</taxon>
        <taxon>Lactobacillaceae</taxon>
        <taxon>Oenococcus</taxon>
    </lineage>
</organism>
<evidence type="ECO:0000256" key="3">
    <source>
        <dbReference type="ARBA" id="ARBA00023163"/>
    </source>
</evidence>
<evidence type="ECO:0000313" key="6">
    <source>
        <dbReference type="EMBL" id="MDV7714956.1"/>
    </source>
</evidence>
<dbReference type="GO" id="GO:0000976">
    <property type="term" value="F:transcription cis-regulatory region binding"/>
    <property type="evidence" value="ECO:0007669"/>
    <property type="project" value="TreeGrafter"/>
</dbReference>
<protein>
    <submittedName>
        <fullName evidence="6">LacI family DNA-binding transcriptional regulator</fullName>
    </submittedName>
</protein>
<keyword evidence="1" id="KW-0805">Transcription regulation</keyword>
<dbReference type="EMBL" id="WERV01000003">
    <property type="protein sequence ID" value="MDV7714956.1"/>
    <property type="molecule type" value="Genomic_DNA"/>
</dbReference>
<dbReference type="PROSITE" id="PS00356">
    <property type="entry name" value="HTH_LACI_1"/>
    <property type="match status" value="1"/>
</dbReference>
<dbReference type="SMART" id="SM00354">
    <property type="entry name" value="HTH_LACI"/>
    <property type="match status" value="1"/>
</dbReference>
<feature type="domain" description="HTH lacI-type" evidence="4">
    <location>
        <begin position="5"/>
        <end position="60"/>
    </location>
</feature>
<evidence type="ECO:0000259" key="4">
    <source>
        <dbReference type="PROSITE" id="PS50932"/>
    </source>
</evidence>
<dbReference type="RefSeq" id="WP_002824740.1">
    <property type="nucleotide sequence ID" value="NZ_LKRT01000020.1"/>
</dbReference>
<dbReference type="PANTHER" id="PTHR30146:SF154">
    <property type="entry name" value="TRANSCRIPTION REGULATOR, MEMBER OF GALR FAMILY"/>
    <property type="match status" value="1"/>
</dbReference>
<dbReference type="PROSITE" id="PS50932">
    <property type="entry name" value="HTH_LACI_2"/>
    <property type="match status" value="1"/>
</dbReference>
<dbReference type="Gene3D" id="3.40.50.2300">
    <property type="match status" value="2"/>
</dbReference>
<gene>
    <name evidence="6" type="ORF">GA838_04120</name>
</gene>
<dbReference type="SUPFAM" id="SSF47413">
    <property type="entry name" value="lambda repressor-like DNA-binding domains"/>
    <property type="match status" value="1"/>
</dbReference>
<keyword evidence="3" id="KW-0804">Transcription</keyword>
<evidence type="ECO:0000256" key="2">
    <source>
        <dbReference type="ARBA" id="ARBA00023125"/>
    </source>
</evidence>
<dbReference type="PANTHER" id="PTHR30146">
    <property type="entry name" value="LACI-RELATED TRANSCRIPTIONAL REPRESSOR"/>
    <property type="match status" value="1"/>
</dbReference>
<comment type="caution">
    <text evidence="6">The sequence shown here is derived from an EMBL/GenBank/DDBJ whole genome shotgun (WGS) entry which is preliminary data.</text>
</comment>
<evidence type="ECO:0000259" key="5">
    <source>
        <dbReference type="PROSITE" id="PS50943"/>
    </source>
</evidence>
<dbReference type="InterPro" id="IPR028082">
    <property type="entry name" value="Peripla_BP_I"/>
</dbReference>
<dbReference type="PRINTS" id="PR00036">
    <property type="entry name" value="HTHLACI"/>
</dbReference>
<dbReference type="InterPro" id="IPR010982">
    <property type="entry name" value="Lambda_DNA-bd_dom_sf"/>
</dbReference>
<evidence type="ECO:0000313" key="7">
    <source>
        <dbReference type="Proteomes" id="UP001281024"/>
    </source>
</evidence>
<keyword evidence="2 6" id="KW-0238">DNA-binding</keyword>
<dbReference type="GO" id="GO:0003700">
    <property type="term" value="F:DNA-binding transcription factor activity"/>
    <property type="evidence" value="ECO:0007669"/>
    <property type="project" value="TreeGrafter"/>
</dbReference>
<reference evidence="6" key="1">
    <citation type="submission" date="2019-10" db="EMBL/GenBank/DDBJ databases">
        <title>Malate fermentation in French cider.</title>
        <authorList>
            <person name="Cousin F.J."/>
            <person name="Medina Fernandez S."/>
            <person name="Misery B."/>
            <person name="Laplace J.-M."/>
            <person name="Cretenet M."/>
        </authorList>
    </citation>
    <scope>NUCLEOTIDE SEQUENCE</scope>
    <source>
        <strain evidence="6">UCMA15129</strain>
    </source>
</reference>
<dbReference type="InterPro" id="IPR001761">
    <property type="entry name" value="Peripla_BP/Lac1_sug-bd_dom"/>
</dbReference>
<dbReference type="InterPro" id="IPR001387">
    <property type="entry name" value="Cro/C1-type_HTH"/>
</dbReference>
<dbReference type="Pfam" id="PF00532">
    <property type="entry name" value="Peripla_BP_1"/>
    <property type="match status" value="1"/>
</dbReference>
<dbReference type="SUPFAM" id="SSF53822">
    <property type="entry name" value="Periplasmic binding protein-like I"/>
    <property type="match status" value="1"/>
</dbReference>
<dbReference type="InterPro" id="IPR000843">
    <property type="entry name" value="HTH_LacI"/>
</dbReference>
<dbReference type="Pfam" id="PF00356">
    <property type="entry name" value="LacI"/>
    <property type="match status" value="1"/>
</dbReference>
<proteinExistence type="predicted"/>
<feature type="domain" description="HTH cro/C1-type" evidence="5">
    <location>
        <begin position="5"/>
        <end position="50"/>
    </location>
</feature>
<dbReference type="Gene3D" id="1.10.260.40">
    <property type="entry name" value="lambda repressor-like DNA-binding domains"/>
    <property type="match status" value="1"/>
</dbReference>
<dbReference type="CDD" id="cd01392">
    <property type="entry name" value="HTH_LacI"/>
    <property type="match status" value="1"/>
</dbReference>